<dbReference type="EMBL" id="CP041695">
    <property type="protein sequence ID" value="QDP82148.1"/>
    <property type="molecule type" value="Genomic_DNA"/>
</dbReference>
<gene>
    <name evidence="1" type="ORF">FOH10_28890</name>
</gene>
<dbReference type="KEGG" id="nod:FOH10_28890"/>
<evidence type="ECO:0000313" key="1">
    <source>
        <dbReference type="EMBL" id="QDP82148.1"/>
    </source>
</evidence>
<evidence type="ECO:0000313" key="2">
    <source>
        <dbReference type="Proteomes" id="UP000317039"/>
    </source>
</evidence>
<reference evidence="1 2" key="1">
    <citation type="submission" date="2019-07" db="EMBL/GenBank/DDBJ databases">
        <title>Complete Genome Sequence and Methylome Analysis of Nocardia otitidis-caviarum NEB252.</title>
        <authorList>
            <person name="Fomenkov A."/>
            <person name="Anton B.P."/>
            <person name="Vincze T."/>
            <person name="Roberts R.J."/>
        </authorList>
    </citation>
    <scope>NUCLEOTIDE SEQUENCE [LARGE SCALE GENOMIC DNA]</scope>
    <source>
        <strain evidence="1 2">NEB252</strain>
    </source>
</reference>
<organism evidence="1 2">
    <name type="scientific">Nocardia otitidiscaviarum</name>
    <dbReference type="NCBI Taxonomy" id="1823"/>
    <lineage>
        <taxon>Bacteria</taxon>
        <taxon>Bacillati</taxon>
        <taxon>Actinomycetota</taxon>
        <taxon>Actinomycetes</taxon>
        <taxon>Mycobacteriales</taxon>
        <taxon>Nocardiaceae</taxon>
        <taxon>Nocardia</taxon>
    </lineage>
</organism>
<dbReference type="InterPro" id="IPR036894">
    <property type="entry name" value="YbaB-like_sf"/>
</dbReference>
<sequence length="119" mass="13232">MSRLADAQNSSHATLSAAGITVDVKASGEVIGIHLAFDIHQVPDFTRLGQVITTLINRARAQAQQEITQLVREVRSDQRMVTVLENAFDAPERDRAASSPVEAWDDEYWERQKSPFAPD</sequence>
<proteinExistence type="predicted"/>
<dbReference type="RefSeq" id="WP_143983048.1">
    <property type="nucleotide sequence ID" value="NZ_CP041695.1"/>
</dbReference>
<evidence type="ECO:0008006" key="3">
    <source>
        <dbReference type="Google" id="ProtNLM"/>
    </source>
</evidence>
<dbReference type="Proteomes" id="UP000317039">
    <property type="component" value="Chromosome"/>
</dbReference>
<accession>A0A516NTB4</accession>
<dbReference type="AlphaFoldDB" id="A0A516NTB4"/>
<name>A0A516NTB4_9NOCA</name>
<dbReference type="Gene3D" id="3.30.1310.10">
    <property type="entry name" value="Nucleoid-associated protein YbaB-like domain"/>
    <property type="match status" value="1"/>
</dbReference>
<dbReference type="GeneID" id="80336376"/>
<protein>
    <recommendedName>
        <fullName evidence="3">YbaB/EbfC family nucleoid-associated protein</fullName>
    </recommendedName>
</protein>